<keyword evidence="3" id="KW-0628">Postsynaptic cell membrane</keyword>
<feature type="domain" description="Calponin-homology (CH)" evidence="5">
    <location>
        <begin position="146"/>
        <end position="252"/>
    </location>
</feature>
<feature type="coiled-coil region" evidence="4">
    <location>
        <begin position="2146"/>
        <end position="2176"/>
    </location>
</feature>
<dbReference type="PROSITE" id="PS50021">
    <property type="entry name" value="CH"/>
    <property type="match status" value="2"/>
</dbReference>
<dbReference type="GO" id="GO:0003779">
    <property type="term" value="F:actin binding"/>
    <property type="evidence" value="ECO:0007669"/>
    <property type="project" value="UniProtKB-KW"/>
</dbReference>
<dbReference type="FunFam" id="1.20.58.60:FF:000102">
    <property type="entry name" value="utrophin isoform X2"/>
    <property type="match status" value="1"/>
</dbReference>
<keyword evidence="2 3" id="KW-0009">Actin-binding</keyword>
<feature type="coiled-coil region" evidence="4">
    <location>
        <begin position="1865"/>
        <end position="1895"/>
    </location>
</feature>
<dbReference type="CDD" id="cd00176">
    <property type="entry name" value="SPEC"/>
    <property type="match status" value="11"/>
</dbReference>
<dbReference type="PIRSF" id="PIRSF002341">
    <property type="entry name" value="Dystrophin/utrophin"/>
    <property type="match status" value="1"/>
</dbReference>
<keyword evidence="7" id="KW-1185">Reference proteome</keyword>
<protein>
    <submittedName>
        <fullName evidence="6">Dystrophin</fullName>
    </submittedName>
</protein>
<dbReference type="FunFam" id="1.20.58.60:FF:000091">
    <property type="entry name" value="dystrophin isoform X2"/>
    <property type="match status" value="1"/>
</dbReference>
<keyword evidence="3" id="KW-1003">Cell membrane</keyword>
<dbReference type="SMART" id="SM00033">
    <property type="entry name" value="CH"/>
    <property type="match status" value="2"/>
</dbReference>
<proteinExistence type="predicted"/>
<dbReference type="GO" id="GO:0045211">
    <property type="term" value="C:postsynaptic membrane"/>
    <property type="evidence" value="ECO:0007669"/>
    <property type="project" value="UniProtKB-UniRule"/>
</dbReference>
<keyword evidence="3" id="KW-0472">Membrane</keyword>
<keyword evidence="4" id="KW-0175">Coiled coil</keyword>
<dbReference type="Gene3D" id="1.20.58.60">
    <property type="match status" value="16"/>
</dbReference>
<feature type="domain" description="Calponin-homology (CH)" evidence="5">
    <location>
        <begin position="14"/>
        <end position="131"/>
    </location>
</feature>
<evidence type="ECO:0000256" key="4">
    <source>
        <dbReference type="SAM" id="Coils"/>
    </source>
</evidence>
<dbReference type="FunFam" id="1.20.58.60:FF:000070">
    <property type="entry name" value="utrophin isoform X1"/>
    <property type="match status" value="1"/>
</dbReference>
<keyword evidence="3" id="KW-0963">Cytoplasm</keyword>
<dbReference type="InterPro" id="IPR018159">
    <property type="entry name" value="Spectrin/alpha-actinin"/>
</dbReference>
<dbReference type="InterPro" id="IPR001715">
    <property type="entry name" value="CH_dom"/>
</dbReference>
<keyword evidence="3" id="KW-0770">Synapse</keyword>
<dbReference type="PANTHER" id="PTHR11915">
    <property type="entry name" value="SPECTRIN/FILAMIN RELATED CYTOSKELETAL PROTEIN"/>
    <property type="match status" value="1"/>
</dbReference>
<evidence type="ECO:0000313" key="7">
    <source>
        <dbReference type="Proteomes" id="UP000694545"/>
    </source>
</evidence>
<comment type="subcellular location">
    <subcellularLocation>
        <location evidence="3">Cytoplasm</location>
        <location evidence="3">Cytoskeleton</location>
    </subcellularLocation>
</comment>
<dbReference type="FunFam" id="1.20.58.60:FF:000029">
    <property type="entry name" value="utrophin isoform X1"/>
    <property type="match status" value="1"/>
</dbReference>
<dbReference type="Pfam" id="PF00307">
    <property type="entry name" value="CH"/>
    <property type="match status" value="2"/>
</dbReference>
<feature type="coiled-coil region" evidence="4">
    <location>
        <begin position="2874"/>
        <end position="2908"/>
    </location>
</feature>
<dbReference type="FunFam" id="1.10.418.10:FF:000044">
    <property type="entry name" value="utrophin isoform X2"/>
    <property type="match status" value="1"/>
</dbReference>
<organism evidence="6 7">
    <name type="scientific">Varanus komodoensis</name>
    <name type="common">Komodo dragon</name>
    <dbReference type="NCBI Taxonomy" id="61221"/>
    <lineage>
        <taxon>Eukaryota</taxon>
        <taxon>Metazoa</taxon>
        <taxon>Chordata</taxon>
        <taxon>Craniata</taxon>
        <taxon>Vertebrata</taxon>
        <taxon>Euteleostomi</taxon>
        <taxon>Lepidosauria</taxon>
        <taxon>Squamata</taxon>
        <taxon>Bifurcata</taxon>
        <taxon>Unidentata</taxon>
        <taxon>Episquamata</taxon>
        <taxon>Toxicofera</taxon>
        <taxon>Anguimorpha</taxon>
        <taxon>Paleoanguimorpha</taxon>
        <taxon>Varanoidea</taxon>
        <taxon>Varanidae</taxon>
        <taxon>Varanus</taxon>
    </lineage>
</organism>
<dbReference type="InterPro" id="IPR002017">
    <property type="entry name" value="Spectrin_repeat"/>
</dbReference>
<evidence type="ECO:0000256" key="2">
    <source>
        <dbReference type="ARBA" id="ARBA00023203"/>
    </source>
</evidence>
<dbReference type="Proteomes" id="UP000694545">
    <property type="component" value="Unplaced"/>
</dbReference>
<evidence type="ECO:0000256" key="3">
    <source>
        <dbReference type="PIRNR" id="PIRNR002341"/>
    </source>
</evidence>
<dbReference type="FunFam" id="1.20.58.60:FF:000075">
    <property type="entry name" value="utrophin isoform X1"/>
    <property type="match status" value="1"/>
</dbReference>
<feature type="coiled-coil region" evidence="4">
    <location>
        <begin position="762"/>
        <end position="807"/>
    </location>
</feature>
<keyword evidence="1" id="KW-0677">Repeat</keyword>
<dbReference type="InterPro" id="IPR001589">
    <property type="entry name" value="Actinin_actin-bd_CS"/>
</dbReference>
<dbReference type="FunFam" id="1.20.58.60:FF:000118">
    <property type="entry name" value="Dystrophin"/>
    <property type="match status" value="1"/>
</dbReference>
<dbReference type="CDD" id="cd21233">
    <property type="entry name" value="CH_DMD_rpt2"/>
    <property type="match status" value="1"/>
</dbReference>
<evidence type="ECO:0000256" key="1">
    <source>
        <dbReference type="ARBA" id="ARBA00022737"/>
    </source>
</evidence>
<comment type="function">
    <text evidence="3">May play a role in anchoring the cytoskeleton to the plasma membrane.</text>
</comment>
<dbReference type="Gene3D" id="1.10.418.10">
    <property type="entry name" value="Calponin-like domain"/>
    <property type="match status" value="2"/>
</dbReference>
<dbReference type="GO" id="GO:0005856">
    <property type="term" value="C:cytoskeleton"/>
    <property type="evidence" value="ECO:0007669"/>
    <property type="project" value="UniProtKB-SubCell"/>
</dbReference>
<dbReference type="SUPFAM" id="SSF46966">
    <property type="entry name" value="Spectrin repeat"/>
    <property type="match status" value="15"/>
</dbReference>
<feature type="coiled-coil region" evidence="4">
    <location>
        <begin position="2534"/>
        <end position="2588"/>
    </location>
</feature>
<feature type="coiled-coil region" evidence="4">
    <location>
        <begin position="2455"/>
        <end position="2499"/>
    </location>
</feature>
<reference evidence="6" key="2">
    <citation type="submission" date="2025-09" db="UniProtKB">
        <authorList>
            <consortium name="Ensembl"/>
        </authorList>
    </citation>
    <scope>IDENTIFICATION</scope>
</reference>
<dbReference type="PROSITE" id="PS00019">
    <property type="entry name" value="ACTININ_1"/>
    <property type="match status" value="1"/>
</dbReference>
<dbReference type="Pfam" id="PF00435">
    <property type="entry name" value="Spectrin"/>
    <property type="match status" value="16"/>
</dbReference>
<reference evidence="6" key="1">
    <citation type="submission" date="2025-08" db="UniProtKB">
        <authorList>
            <consortium name="Ensembl"/>
        </authorList>
    </citation>
    <scope>IDENTIFICATION</scope>
</reference>
<dbReference type="SUPFAM" id="SSF47576">
    <property type="entry name" value="Calponin-homology domain, CH-domain"/>
    <property type="match status" value="1"/>
</dbReference>
<feature type="coiled-coil region" evidence="4">
    <location>
        <begin position="1203"/>
        <end position="1266"/>
    </location>
</feature>
<dbReference type="FunFam" id="1.20.58.60:FF:000146">
    <property type="entry name" value="dystrophin isoform X2"/>
    <property type="match status" value="1"/>
</dbReference>
<sequence>MLWYEEEKEYEREDVQKKTFTKWVNAQLAKRSRGTNAPVLHGEFGTHPIEDLFNDFRDGRRLLELLEGFTGQKLGKEKGSTRVHALNNVNKALQVLQKNNVDLVNIGSSDIVDGNHKLTLGLIWSIILHWQVKDVMKNIMAGLQQTNSEKILLSWVRQSTQHYPQVNVINFTNSWSDGLAFNALIHSHRPDLFDWDNVVRQQSPVQRLDHAFNVAKRDLGIEKLLDPEDVATAYPDKKSILMYVTSLFQVLPQQVTLEAIQEVETLPRRSKHIREEPVQPHQQRFSQQIKVSVAQGHVRTPSPPPKPRFKSYAYTQAAYVMSPDPKGKMFPTQHLEGHQQQLLAASPMDTEVDLEGYQTALEEVLSWLLSAEDSLQAQGDISSDVEEVKEQFHTHEGFMMELTAHQGRVGDVLQVGSQLLSLGKLSEDEENEIQEQMNLLNSRWENLRVTSLEKQNNLHRVLMDLQNQQLRQLSDWLAKTEERTERIESEPLGPDLENLKRQVEEHKALQEDLEQEQVKVNSLTHMVVVVDEASGDKATAALEYQLQHLGNRWAAICRWTEDRWYLLQDVLRKWLQFTDEQSLFDTWLTEKEDALNSIHTTDFKDQNEMLESLQKLAILKGELEIKRQTMDKLNSLSQDLLSAVKNKALSQKLEGWLEKVSQSWNSLAQKLESSSKQISQAVATTQTSLTQTTVMETVTMVTTREQILVKHAKEELPPPPPHKKRQIVVDSEIRKRFDVDTTELHSWMTRSEAVLQSPEFAIYRKEGNLSDLREKVQAIEREKPEKNRKLQDANRSAEALVEQMVNEGLNADNIKQASEQLNNRWIEFCQLLSERLAWLEYQNNIIAFYSQLQQLEQTVIAAENWLKAQPTPAADPDAVKTQLDKCKDEVIRFSALKPQIEKLMVQSKALKEKKHGPIFLEADFVAFTNHFNQVYDDVKAREKHLQTTFESLPPARYKETMNTVLSWIQQSEAKLSIPQVIVTELEIMEQRLRELKTLQNSLQEQQSGLNYLSTTVEELSKKAPAEVSQKYRSEIQGILGRWKKLSSQLVENSQKLEEQITKLQQFQNDTKTLKKWMAEVDVFLKEEWPALGDSEALEKQLEQCTALVNDIQTIQPSLNSVNETGKKMKIIAEPEFASRLQTKLKELNTQWDHICEQAHAKKSALKSGLDKTVSLRKDLSEMHEWITQAEDEYLERDFEYKTPEELQKAVEELKRAKEEAIQKEVKVKLLTDSVNNFIARAPPAAHEALKKELDVLTKNYQRLCSRLNGKCKTLEEVWACWHELLLYLEVENKWLNEIESKLRATENIQEGTEEISEARDSLEALLQHPEDNRNQIRELAQTLTDGGVLDELINEKLEKFNTQWEELQQEAVRRQKVLEQSIHSAQEIDKTLHLIQESLAFIDRQLTGYIADRIDAAQVPQEAQKIQSELTSHEISLDEMKKRNQGKDATRKIFSQIDSAQKKLHDIYMKFRLFQKPANFEQRLQESKRILDEVKLQVPRLELRSVEQEAVQMQLDHCMKLYKTLSEVKSEVETVIKTGRQIVQKQQTENPKELDERLTALKLQYNDLGAKVTEKKQELEKCLKLSRKLRKEMNALAEWLAVTDSELTKRSAVEGMPINLDAEVAWSKATQLEIEKRRLQLKNITDLGEGLKMVLKGKESLVNDKLSLQSSNWIAVTSRAEEWLNLLLAYKKQMDTFDQNVANITTWMYRTEIILDESETQRPQQREEILKPLIPLKELEQFNFDIQKLLEPLEAEIQQGVNLNEEDFNKDMSEDNDSTVKELLKRGDALHQTITDERKREEIKTKQHLLQTRHNALKDLRSQRRKKALEISHQWYQYKRQADDLMKCLDDIEKKLANLPDPQDEQKLKEIDRELEKKKEELNAVQRQADRLSKEGAAKAVEPTLKQLSKRWQDIESKFAQFRRLNYAQIQTVYEETTVVMTEGMTVETSYVPSAYLAEILQLLQALSNIEDLLNSPSLQGRDCEDFTRQEECLKKIKDSLERYSGQIEVIHSKKGAVLKSATPGETAKIQEKLTQLTYQWEKVNKMYRDRQARFDRSLEKWRNFHHDMKNFNHWLTEAEQNLAKIQIASDDPDLSKIKECIKDLQDGIGRQQAVVRTLNVAGEEIIEQSSTADAGVLKEKLGSLNFRWKEVCRQLAERKKRLEEEQNLLTELQHKLSNFISWLDDASSVADIPVEPGNEYQLKDTLQKVKLRVEELPPHKGILKRLNEAGGKAVGSASLSPEVKQKLDTRLKEANHRWIKVSKDLPEKQKEIEHMLNNLNQFEHQLNQVKLWLSPIKEQLELYNQVGQPGTFDIKDIEAAVKAKQPDVEGILSKGRHLYKEKPATQPVTKNLEDINTDWKTVNHLIQVLKGKPVSVLPGIASSTVETSPGQTVPVVTQTLVTRETTISKQEMPSSLLLEVPALAEFNKAWADLTDWLSLLDRVIKSQIVTVGDLDEINDMIIKQKTTLQDLEQRRPQLEELITAAQNLKNKTSNQEARTIITDRIEKIQNQWDEVQGHLQNRRQQLHEMLKDSTQWLEAKQEAEQVLESAKAKLESWKEISYTVESLKKQNAELKQFAKELRQWHINVDVANDLALKLLRDYSADDTRKVELITNNINDAWATINKRVGEREAALEAALRLLQQFYLDLEKFLAWLTEAETTANVLQDGTHKEKILEDAQGVRELMKQWQELQKEIETHTDIFHSLDENGQKILRSLEGSDDAALLQRRLDNMNFRWSELRKKSLNIRSHLEASSDQWRRLHLSLQELLAWLQLKEDELNRQAPIGGDLPTVQKQNDTHRAFKRELKTKEPVISSALETMRIFLAEQPLEGLEKLYQEPRDLPPGERAQNVTRLLRRQGDEVKTEWDKLNLQSADWQKRIDEALERLQELQEAMDELDLKLRQAEAIKGSWQPVGDLLIDSLQDHLEKLKVYRTEIAPLKENVNNVNDLAHQFTSSEIQLSPYTLNRLEDLNGRWKLLQVAIEERIRQLHDAHRDFGPTSQHFLSSK</sequence>
<evidence type="ECO:0000259" key="5">
    <source>
        <dbReference type="PROSITE" id="PS50021"/>
    </source>
</evidence>
<dbReference type="SMART" id="SM00150">
    <property type="entry name" value="SPEC"/>
    <property type="match status" value="19"/>
</dbReference>
<dbReference type="FunFam" id="1.20.58.60:FF:000056">
    <property type="entry name" value="utrophin isoform X1"/>
    <property type="match status" value="1"/>
</dbReference>
<keyword evidence="3" id="KW-0206">Cytoskeleton</keyword>
<dbReference type="InterPro" id="IPR035436">
    <property type="entry name" value="Dystrophin/utrophin"/>
</dbReference>
<evidence type="ECO:0000313" key="6">
    <source>
        <dbReference type="Ensembl" id="ENSVKKP00000023987.1"/>
    </source>
</evidence>
<dbReference type="PROSITE" id="PS00020">
    <property type="entry name" value="ACTININ_2"/>
    <property type="match status" value="1"/>
</dbReference>
<accession>A0A8D2LLY1</accession>
<feature type="coiled-coil region" evidence="4">
    <location>
        <begin position="496"/>
        <end position="526"/>
    </location>
</feature>
<dbReference type="Ensembl" id="ENSVKKT00000024575.1">
    <property type="protein sequence ID" value="ENSVKKP00000023987.1"/>
    <property type="gene ID" value="ENSVKKG00000007546.1"/>
</dbReference>
<dbReference type="InterPro" id="IPR036872">
    <property type="entry name" value="CH_dom_sf"/>
</dbReference>
<name>A0A8D2LLY1_VARKO</name>
<dbReference type="CDD" id="cd21231">
    <property type="entry name" value="CH_DMD_rpt1"/>
    <property type="match status" value="1"/>
</dbReference>
<dbReference type="FunFam" id="1.10.418.10:FF:000032">
    <property type="entry name" value="utrophin isoform X1"/>
    <property type="match status" value="1"/>
</dbReference>